<proteinExistence type="predicted"/>
<organism evidence="1">
    <name type="scientific">Rhizophora mucronata</name>
    <name type="common">Asiatic mangrove</name>
    <dbReference type="NCBI Taxonomy" id="61149"/>
    <lineage>
        <taxon>Eukaryota</taxon>
        <taxon>Viridiplantae</taxon>
        <taxon>Streptophyta</taxon>
        <taxon>Embryophyta</taxon>
        <taxon>Tracheophyta</taxon>
        <taxon>Spermatophyta</taxon>
        <taxon>Magnoliopsida</taxon>
        <taxon>eudicotyledons</taxon>
        <taxon>Gunneridae</taxon>
        <taxon>Pentapetalae</taxon>
        <taxon>rosids</taxon>
        <taxon>fabids</taxon>
        <taxon>Malpighiales</taxon>
        <taxon>Rhizophoraceae</taxon>
        <taxon>Rhizophora</taxon>
    </lineage>
</organism>
<protein>
    <submittedName>
        <fullName evidence="1">Uncharacterized protein</fullName>
    </submittedName>
</protein>
<dbReference type="EMBL" id="GGEC01083110">
    <property type="protein sequence ID" value="MBX63594.1"/>
    <property type="molecule type" value="Transcribed_RNA"/>
</dbReference>
<accession>A0A2P2Q9I4</accession>
<reference evidence="1" key="1">
    <citation type="submission" date="2018-02" db="EMBL/GenBank/DDBJ databases">
        <title>Rhizophora mucronata_Transcriptome.</title>
        <authorList>
            <person name="Meera S.P."/>
            <person name="Sreeshan A."/>
            <person name="Augustine A."/>
        </authorList>
    </citation>
    <scope>NUCLEOTIDE SEQUENCE</scope>
    <source>
        <tissue evidence="1">Leaf</tissue>
    </source>
</reference>
<dbReference type="AlphaFoldDB" id="A0A2P2Q9I4"/>
<sequence>MEKTDHGNVLTPVQGIPNIHHSLSSQGLKHQCRIETWKITIMRLPSPVLILFVRPAVLLAGQLRLYVRTFRFLVERPS</sequence>
<evidence type="ECO:0000313" key="1">
    <source>
        <dbReference type="EMBL" id="MBX63594.1"/>
    </source>
</evidence>
<name>A0A2P2Q9I4_RHIMU</name>